<dbReference type="CDD" id="cd00170">
    <property type="entry name" value="SEC14"/>
    <property type="match status" value="1"/>
</dbReference>
<feature type="compositionally biased region" description="Gly residues" evidence="2">
    <location>
        <begin position="499"/>
        <end position="515"/>
    </location>
</feature>
<dbReference type="PANTHER" id="PTHR10174:SF213">
    <property type="entry name" value="CRAL-TRIO DOMAIN-CONTAINING PROTEIN"/>
    <property type="match status" value="1"/>
</dbReference>
<keyword evidence="1" id="KW-0193">Cuticle</keyword>
<dbReference type="SUPFAM" id="SSF46938">
    <property type="entry name" value="CRAL/TRIO N-terminal domain"/>
    <property type="match status" value="1"/>
</dbReference>
<reference evidence="4 5" key="1">
    <citation type="journal article" date="2024" name="Ann. Entomol. Soc. Am.">
        <title>Genomic analyses of the southern and eastern yellowjacket wasps (Hymenoptera: Vespidae) reveal evolutionary signatures of social life.</title>
        <authorList>
            <person name="Catto M.A."/>
            <person name="Caine P.B."/>
            <person name="Orr S.E."/>
            <person name="Hunt B.G."/>
            <person name="Goodisman M.A.D."/>
        </authorList>
    </citation>
    <scope>NUCLEOTIDE SEQUENCE [LARGE SCALE GENOMIC DNA]</scope>
    <source>
        <strain evidence="4">232</strain>
        <tissue evidence="4">Head and thorax</tissue>
    </source>
</reference>
<evidence type="ECO:0000256" key="1">
    <source>
        <dbReference type="PROSITE-ProRule" id="PRU00497"/>
    </source>
</evidence>
<keyword evidence="5" id="KW-1185">Reference proteome</keyword>
<sequence length="542" mass="61039">MTLQGGISFEEELKKNSELKEDDVRALREWCQKQPHLPKISDSEMALFLHSNYYRMEPTKNTIDTYYTVRTHVPEFFSNRDPISSKDLRKAFQTVANLVLDKTTNDGYKIIYGRLIDIEPSHYVYNDGMKYLNMVIDLWLHEEGTSKGHVILFDTKNVAFGHVGRLNPMGLKKFLYYLQEALPVRLKGFHFMNTSPVMDVILNMMKPFMKKELMDMFHMHSTMETLAKFIPLEILPNESGGQAGPLKDLNDAQVKKLDANRAWFQEEERNCRVNESLRPGKGKTATDLFGIVFVLSTSCLGEISHILSEYSTTTSTLLPPPQPYSFQYKAGRYPGHVDRIHQESGDGSGTIYGSYSFIDPKYKVRRVEYVADKNGFHPSLINYDDTLKQPVDSEAVKLAKEKHLQLYKKLAEANAQDIQINIPKDSVSVLKAKDKHLQLYQKIAEEHAAIASQRKAERAAYEATSIVNDITVGRNIDYTKNAFLKSKSIACRGRSWTGGNNGGGEEGTGTNGGATDGATGAMPNMASTLMRTAQQAMGETLI</sequence>
<dbReference type="Gene3D" id="3.40.525.10">
    <property type="entry name" value="CRAL-TRIO lipid binding domain"/>
    <property type="match status" value="1"/>
</dbReference>
<evidence type="ECO:0000256" key="2">
    <source>
        <dbReference type="SAM" id="MobiDB-lite"/>
    </source>
</evidence>
<dbReference type="PRINTS" id="PR00180">
    <property type="entry name" value="CRETINALDHBP"/>
</dbReference>
<dbReference type="PANTHER" id="PTHR10174">
    <property type="entry name" value="ALPHA-TOCOPHEROL TRANSFER PROTEIN-RELATED"/>
    <property type="match status" value="1"/>
</dbReference>
<dbReference type="GO" id="GO:0042302">
    <property type="term" value="F:structural constituent of cuticle"/>
    <property type="evidence" value="ECO:0007669"/>
    <property type="project" value="UniProtKB-UniRule"/>
</dbReference>
<dbReference type="Pfam" id="PF00650">
    <property type="entry name" value="CRAL_TRIO"/>
    <property type="match status" value="1"/>
</dbReference>
<accession>A0ABD2CAB9</accession>
<feature type="domain" description="CRAL-TRIO" evidence="3">
    <location>
        <begin position="85"/>
        <end position="247"/>
    </location>
</feature>
<evidence type="ECO:0000259" key="3">
    <source>
        <dbReference type="PROSITE" id="PS50191"/>
    </source>
</evidence>
<comment type="caution">
    <text evidence="4">The sequence shown here is derived from an EMBL/GenBank/DDBJ whole genome shotgun (WGS) entry which is preliminary data.</text>
</comment>
<evidence type="ECO:0000313" key="5">
    <source>
        <dbReference type="Proteomes" id="UP001607303"/>
    </source>
</evidence>
<dbReference type="PROSITE" id="PS50191">
    <property type="entry name" value="CRAL_TRIO"/>
    <property type="match status" value="1"/>
</dbReference>
<dbReference type="PROSITE" id="PS51155">
    <property type="entry name" value="CHIT_BIND_RR_2"/>
    <property type="match status" value="1"/>
</dbReference>
<proteinExistence type="predicted"/>
<dbReference type="AlphaFoldDB" id="A0ABD2CAB9"/>
<dbReference type="InterPro" id="IPR036273">
    <property type="entry name" value="CRAL/TRIO_N_dom_sf"/>
</dbReference>
<evidence type="ECO:0000313" key="4">
    <source>
        <dbReference type="EMBL" id="KAL2742013.1"/>
    </source>
</evidence>
<name>A0ABD2CAB9_VESMC</name>
<dbReference type="SMART" id="SM00516">
    <property type="entry name" value="SEC14"/>
    <property type="match status" value="1"/>
</dbReference>
<dbReference type="InterPro" id="IPR000618">
    <property type="entry name" value="Insect_cuticle"/>
</dbReference>
<dbReference type="InterPro" id="IPR036865">
    <property type="entry name" value="CRAL-TRIO_dom_sf"/>
</dbReference>
<dbReference type="EMBL" id="JAYRBN010000058">
    <property type="protein sequence ID" value="KAL2742013.1"/>
    <property type="molecule type" value="Genomic_DNA"/>
</dbReference>
<dbReference type="Proteomes" id="UP001607303">
    <property type="component" value="Unassembled WGS sequence"/>
</dbReference>
<protein>
    <submittedName>
        <fullName evidence="4">Alpha-tocopherol transfer protein-like</fullName>
    </submittedName>
</protein>
<dbReference type="SUPFAM" id="SSF52087">
    <property type="entry name" value="CRAL/TRIO domain"/>
    <property type="match status" value="1"/>
</dbReference>
<gene>
    <name evidence="4" type="ORF">V1477_009642</name>
</gene>
<feature type="region of interest" description="Disordered" evidence="2">
    <location>
        <begin position="494"/>
        <end position="523"/>
    </location>
</feature>
<organism evidence="4 5">
    <name type="scientific">Vespula maculifrons</name>
    <name type="common">Eastern yellow jacket</name>
    <name type="synonym">Wasp</name>
    <dbReference type="NCBI Taxonomy" id="7453"/>
    <lineage>
        <taxon>Eukaryota</taxon>
        <taxon>Metazoa</taxon>
        <taxon>Ecdysozoa</taxon>
        <taxon>Arthropoda</taxon>
        <taxon>Hexapoda</taxon>
        <taxon>Insecta</taxon>
        <taxon>Pterygota</taxon>
        <taxon>Neoptera</taxon>
        <taxon>Endopterygota</taxon>
        <taxon>Hymenoptera</taxon>
        <taxon>Apocrita</taxon>
        <taxon>Aculeata</taxon>
        <taxon>Vespoidea</taxon>
        <taxon>Vespidae</taxon>
        <taxon>Vespinae</taxon>
        <taxon>Vespula</taxon>
    </lineage>
</organism>
<dbReference type="Pfam" id="PF00379">
    <property type="entry name" value="Chitin_bind_4"/>
    <property type="match status" value="1"/>
</dbReference>
<dbReference type="InterPro" id="IPR001251">
    <property type="entry name" value="CRAL-TRIO_dom"/>
</dbReference>